<dbReference type="AlphaFoldDB" id="C1H4S6"/>
<reference evidence="3 4" key="1">
    <citation type="journal article" date="2011" name="PLoS Genet.">
        <title>Comparative genomic analysis of human fungal pathogens causing paracoccidioidomycosis.</title>
        <authorList>
            <person name="Desjardins C.A."/>
            <person name="Champion M.D."/>
            <person name="Holder J.W."/>
            <person name="Muszewska A."/>
            <person name="Goldberg J."/>
            <person name="Bailao A.M."/>
            <person name="Brigido M.M."/>
            <person name="Ferreira M.E."/>
            <person name="Garcia A.M."/>
            <person name="Grynberg M."/>
            <person name="Gujja S."/>
            <person name="Heiman D.I."/>
            <person name="Henn M.R."/>
            <person name="Kodira C.D."/>
            <person name="Leon-Narvaez H."/>
            <person name="Longo L.V."/>
            <person name="Ma L.J."/>
            <person name="Malavazi I."/>
            <person name="Matsuo A.L."/>
            <person name="Morais F.V."/>
            <person name="Pereira M."/>
            <person name="Rodriguez-Brito S."/>
            <person name="Sakthikumar S."/>
            <person name="Salem-Izacc S.M."/>
            <person name="Sykes S.M."/>
            <person name="Teixeira M.M."/>
            <person name="Vallejo M.C."/>
            <person name="Walter M.E."/>
            <person name="Yandava C."/>
            <person name="Young S."/>
            <person name="Zeng Q."/>
            <person name="Zucker J."/>
            <person name="Felipe M.S."/>
            <person name="Goldman G.H."/>
            <person name="Haas B.J."/>
            <person name="McEwen J.G."/>
            <person name="Nino-Vega G."/>
            <person name="Puccia R."/>
            <person name="San-Blas G."/>
            <person name="Soares C.M."/>
            <person name="Birren B.W."/>
            <person name="Cuomo C.A."/>
        </authorList>
    </citation>
    <scope>NUCLEOTIDE SEQUENCE [LARGE SCALE GENOMIC DNA]</scope>
    <source>
        <strain evidence="4">ATCC MYA-826 / Pb01</strain>
    </source>
</reference>
<sequence length="908" mass="102076">MEATLTTTAEASRSDAIPNNTSARRTSSRHSNFFNPIRLPSVSPPQHQPEKPFSAQNRRLQLRNAGFRGALVTSRKVSPPFTGWRSRSVSGEPDQHLRKEHCDTGGMQPNPSLLITTSQTRRSSILQEINNTTRRRSSPPRSSVASLFQDLPSPDPSSDECPVYSLSNRKGQLARPIDLEFFDYSDSPLTSKSRGSSAFWRSPFSTLSRPKRRLNMTSRNADLDLSKYVEYLEAQLAALLDQAESMDSSATNVQASKFRALNAEYKSLKQELLDWETKFEARVKDEICNTIEKEPELRSKIRALEREIEIKDHKNREHEWEIEMATRKLQNMDAVNLTNQFLERRIDVLTELLAQSSVRIESSPDLNCTLEASSPQVGEHRTPRPRSIFSKIPLSPIRRSHFQHASVPESNPSPDSSSQADQPRDRIHTLSTKGDGQADDVEMSLDSGLGDSCSSPSTHAQESKRSSMISHSSSNSSSWGTSFPLSPDVQARFSGRQRKMRRFPPGSCTLKPLILPAASPYVPAGQVRNYSFSRDPISPFHLRSARDHETSSSTWMEPDTLSTLEVNSHPCQSFDDVINNHRILMGMSPLESDLVDPSTVESSRIFFDDVHSSTQMEPPSYGILGQDDSSKRTSYQTPEKFPPETSYSSSTRFRSQTRRKIDREITPMMTLDSRVARLRKMYPKTCTHTPSVDDKWDTFHYIWGSVPSTATLIRGIIANAWHTHWKKLGKLSWWVLGLFLGGQPRNQWLKTRHQSQLNGSNHSEALGYHDPANSSYFVTRSITPFVDDTPTKRVINSHSSDTSMLATPEDLRANEHLLPISPELPPKRSFELWAKFSFAIALAIGLALRDGPASLMDECLLRGYCIAESTRRPLTDPSPSQASECIPRMSPPPGPINYLSGEIHVDDE</sequence>
<feature type="region of interest" description="Disordered" evidence="2">
    <location>
        <begin position="78"/>
        <end position="164"/>
    </location>
</feature>
<feature type="region of interest" description="Disordered" evidence="2">
    <location>
        <begin position="1"/>
        <end position="52"/>
    </location>
</feature>
<feature type="compositionally biased region" description="Low complexity" evidence="2">
    <location>
        <begin position="406"/>
        <end position="418"/>
    </location>
</feature>
<name>C1H4S6_PARBA</name>
<keyword evidence="4" id="KW-1185">Reference proteome</keyword>
<dbReference type="OrthoDB" id="5343018at2759"/>
<dbReference type="Proteomes" id="UP000002059">
    <property type="component" value="Partially assembled WGS sequence"/>
</dbReference>
<feature type="compositionally biased region" description="Low complexity" evidence="2">
    <location>
        <begin position="444"/>
        <end position="457"/>
    </location>
</feature>
<evidence type="ECO:0000313" key="3">
    <source>
        <dbReference type="EMBL" id="EEH34720.1"/>
    </source>
</evidence>
<feature type="compositionally biased region" description="Basic and acidic residues" evidence="2">
    <location>
        <begin position="93"/>
        <end position="103"/>
    </location>
</feature>
<feature type="coiled-coil region" evidence="1">
    <location>
        <begin position="258"/>
        <end position="321"/>
    </location>
</feature>
<dbReference type="eggNOG" id="ENOG502SAZV">
    <property type="taxonomic scope" value="Eukaryota"/>
</dbReference>
<keyword evidence="1" id="KW-0175">Coiled coil</keyword>
<protein>
    <submittedName>
        <fullName evidence="3">Uncharacterized protein</fullName>
    </submittedName>
</protein>
<feature type="compositionally biased region" description="Polar residues" evidence="2">
    <location>
        <begin position="107"/>
        <end position="132"/>
    </location>
</feature>
<organism evidence="3 4">
    <name type="scientific">Paracoccidioides lutzii (strain ATCC MYA-826 / Pb01)</name>
    <name type="common">Paracoccidioides brasiliensis</name>
    <dbReference type="NCBI Taxonomy" id="502779"/>
    <lineage>
        <taxon>Eukaryota</taxon>
        <taxon>Fungi</taxon>
        <taxon>Dikarya</taxon>
        <taxon>Ascomycota</taxon>
        <taxon>Pezizomycotina</taxon>
        <taxon>Eurotiomycetes</taxon>
        <taxon>Eurotiomycetidae</taxon>
        <taxon>Onygenales</taxon>
        <taxon>Ajellomycetaceae</taxon>
        <taxon>Paracoccidioides</taxon>
    </lineage>
</organism>
<dbReference type="KEGG" id="pbl:PAAG_05766"/>
<feature type="region of interest" description="Disordered" evidence="2">
    <location>
        <begin position="871"/>
        <end position="908"/>
    </location>
</feature>
<proteinExistence type="predicted"/>
<evidence type="ECO:0000256" key="1">
    <source>
        <dbReference type="SAM" id="Coils"/>
    </source>
</evidence>
<feature type="compositionally biased region" description="Low complexity" evidence="2">
    <location>
        <begin position="645"/>
        <end position="654"/>
    </location>
</feature>
<feature type="compositionally biased region" description="Low complexity" evidence="2">
    <location>
        <begin position="466"/>
        <end position="484"/>
    </location>
</feature>
<evidence type="ECO:0000313" key="4">
    <source>
        <dbReference type="Proteomes" id="UP000002059"/>
    </source>
</evidence>
<dbReference type="HOGENOM" id="CLU_312139_0_0_1"/>
<feature type="region of interest" description="Disordered" evidence="2">
    <location>
        <begin position="611"/>
        <end position="656"/>
    </location>
</feature>
<accession>C1H4S6</accession>
<dbReference type="OMA" id="ILSNAWH"/>
<dbReference type="GeneID" id="9095517"/>
<dbReference type="EMBL" id="KN294006">
    <property type="protein sequence ID" value="EEH34720.1"/>
    <property type="molecule type" value="Genomic_DNA"/>
</dbReference>
<dbReference type="RefSeq" id="XP_002792484.1">
    <property type="nucleotide sequence ID" value="XM_002792438.1"/>
</dbReference>
<feature type="region of interest" description="Disordered" evidence="2">
    <location>
        <begin position="368"/>
        <end position="486"/>
    </location>
</feature>
<feature type="compositionally biased region" description="Polar residues" evidence="2">
    <location>
        <begin position="1"/>
        <end position="34"/>
    </location>
</feature>
<evidence type="ECO:0000256" key="2">
    <source>
        <dbReference type="SAM" id="MobiDB-lite"/>
    </source>
</evidence>
<gene>
    <name evidence="3" type="ORF">PAAG_05766</name>
</gene>
<dbReference type="VEuPathDB" id="FungiDB:PAAG_05766"/>